<dbReference type="InterPro" id="IPR012337">
    <property type="entry name" value="RNaseH-like_sf"/>
</dbReference>
<dbReference type="Proteomes" id="UP000092154">
    <property type="component" value="Unassembled WGS sequence"/>
</dbReference>
<keyword evidence="2" id="KW-1185">Reference proteome</keyword>
<protein>
    <recommendedName>
        <fullName evidence="3">HAT C-terminal dimerisation domain-containing protein</fullName>
    </recommendedName>
</protein>
<dbReference type="EMBL" id="KV448166">
    <property type="protein sequence ID" value="OAX41987.1"/>
    <property type="molecule type" value="Genomic_DNA"/>
</dbReference>
<accession>A0A1B7NAR8</accession>
<dbReference type="OrthoDB" id="3262464at2759"/>
<dbReference type="InParanoid" id="A0A1B7NAR8"/>
<evidence type="ECO:0000313" key="2">
    <source>
        <dbReference type="Proteomes" id="UP000092154"/>
    </source>
</evidence>
<evidence type="ECO:0000313" key="1">
    <source>
        <dbReference type="EMBL" id="OAX41987.1"/>
    </source>
</evidence>
<dbReference type="SUPFAM" id="SSF53098">
    <property type="entry name" value="Ribonuclease H-like"/>
    <property type="match status" value="1"/>
</dbReference>
<sequence>FPLLFHVATDVLPAQASSAPSERVLPSSKETFRRANLSPPVLEVLQTLKFSYKQDRLNF</sequence>
<proteinExistence type="predicted"/>
<reference evidence="1 2" key="1">
    <citation type="submission" date="2016-06" db="EMBL/GenBank/DDBJ databases">
        <title>Comparative genomics of the ectomycorrhizal sister species Rhizopogon vinicolor and Rhizopogon vesiculosus (Basidiomycota: Boletales) reveals a divergence of the mating type B locus.</title>
        <authorList>
            <consortium name="DOE Joint Genome Institute"/>
            <person name="Mujic A.B."/>
            <person name="Kuo A."/>
            <person name="Tritt A."/>
            <person name="Lipzen A."/>
            <person name="Chen C."/>
            <person name="Johnson J."/>
            <person name="Sharma A."/>
            <person name="Barry K."/>
            <person name="Grigoriev I.V."/>
            <person name="Spatafora J.W."/>
        </authorList>
    </citation>
    <scope>NUCLEOTIDE SEQUENCE [LARGE SCALE GENOMIC DNA]</scope>
    <source>
        <strain evidence="1 2">AM-OR11-026</strain>
    </source>
</reference>
<gene>
    <name evidence="1" type="ORF">K503DRAFT_660821</name>
</gene>
<name>A0A1B7NAR8_9AGAM</name>
<organism evidence="1 2">
    <name type="scientific">Rhizopogon vinicolor AM-OR11-026</name>
    <dbReference type="NCBI Taxonomy" id="1314800"/>
    <lineage>
        <taxon>Eukaryota</taxon>
        <taxon>Fungi</taxon>
        <taxon>Dikarya</taxon>
        <taxon>Basidiomycota</taxon>
        <taxon>Agaricomycotina</taxon>
        <taxon>Agaricomycetes</taxon>
        <taxon>Agaricomycetidae</taxon>
        <taxon>Boletales</taxon>
        <taxon>Suillineae</taxon>
        <taxon>Rhizopogonaceae</taxon>
        <taxon>Rhizopogon</taxon>
    </lineage>
</organism>
<feature type="non-terminal residue" evidence="1">
    <location>
        <position position="59"/>
    </location>
</feature>
<feature type="non-terminal residue" evidence="1">
    <location>
        <position position="1"/>
    </location>
</feature>
<evidence type="ECO:0008006" key="3">
    <source>
        <dbReference type="Google" id="ProtNLM"/>
    </source>
</evidence>
<dbReference type="AlphaFoldDB" id="A0A1B7NAR8"/>